<evidence type="ECO:0000256" key="2">
    <source>
        <dbReference type="ARBA" id="ARBA00023125"/>
    </source>
</evidence>
<dbReference type="EMBL" id="LYVI01000001">
    <property type="protein sequence ID" value="OBU63667.1"/>
    <property type="molecule type" value="Genomic_DNA"/>
</dbReference>
<feature type="domain" description="HTH tetR-type" evidence="5">
    <location>
        <begin position="10"/>
        <end position="70"/>
    </location>
</feature>
<dbReference type="Proteomes" id="UP000092125">
    <property type="component" value="Unassembled WGS sequence"/>
</dbReference>
<dbReference type="PROSITE" id="PS01081">
    <property type="entry name" value="HTH_TETR_1"/>
    <property type="match status" value="1"/>
</dbReference>
<keyword evidence="2 4" id="KW-0238">DNA-binding</keyword>
<dbReference type="PANTHER" id="PTHR30055">
    <property type="entry name" value="HTH-TYPE TRANSCRIPTIONAL REGULATOR RUTR"/>
    <property type="match status" value="1"/>
</dbReference>
<accession>A0AAP7L2G7</accession>
<dbReference type="Pfam" id="PF14246">
    <property type="entry name" value="TetR_C_7"/>
    <property type="match status" value="1"/>
</dbReference>
<feature type="DNA-binding region" description="H-T-H motif" evidence="4">
    <location>
        <begin position="33"/>
        <end position="52"/>
    </location>
</feature>
<dbReference type="InterPro" id="IPR039536">
    <property type="entry name" value="TetR_C_Proteobacteria"/>
</dbReference>
<keyword evidence="3" id="KW-0804">Transcription</keyword>
<proteinExistence type="predicted"/>
<gene>
    <name evidence="6" type="ORF">A9K56_02940</name>
</gene>
<organism evidence="6 7">
    <name type="scientific">Stenotrophomonas maltophilia</name>
    <name type="common">Pseudomonas maltophilia</name>
    <name type="synonym">Xanthomonas maltophilia</name>
    <dbReference type="NCBI Taxonomy" id="40324"/>
    <lineage>
        <taxon>Bacteria</taxon>
        <taxon>Pseudomonadati</taxon>
        <taxon>Pseudomonadota</taxon>
        <taxon>Gammaproteobacteria</taxon>
        <taxon>Lysobacterales</taxon>
        <taxon>Lysobacteraceae</taxon>
        <taxon>Stenotrophomonas</taxon>
        <taxon>Stenotrophomonas maltophilia group</taxon>
    </lineage>
</organism>
<evidence type="ECO:0000256" key="1">
    <source>
        <dbReference type="ARBA" id="ARBA00023015"/>
    </source>
</evidence>
<evidence type="ECO:0000259" key="5">
    <source>
        <dbReference type="PROSITE" id="PS50977"/>
    </source>
</evidence>
<dbReference type="Gene3D" id="1.10.357.10">
    <property type="entry name" value="Tetracycline Repressor, domain 2"/>
    <property type="match status" value="1"/>
</dbReference>
<keyword evidence="1" id="KW-0805">Transcription regulation</keyword>
<dbReference type="PRINTS" id="PR00455">
    <property type="entry name" value="HTHTETR"/>
</dbReference>
<dbReference type="InterPro" id="IPR009057">
    <property type="entry name" value="Homeodomain-like_sf"/>
</dbReference>
<dbReference type="SUPFAM" id="SSF46689">
    <property type="entry name" value="Homeodomain-like"/>
    <property type="match status" value="1"/>
</dbReference>
<evidence type="ECO:0000313" key="7">
    <source>
        <dbReference type="Proteomes" id="UP000092125"/>
    </source>
</evidence>
<sequence>MSRPPQRLTDRKREAIVRAAVEEFRTAGYEATSMDRIAAAAGVSKRTVYNHFPSKEELFSLILEELWERSMAGVELPYRAEQPLEPQLLALLEQKLELLGDANFIDLARVAMAEIIHSPERAQAIVCRMGEKESGESAWIRAAIADGRLRAVDPEFAAHQLHGLVKSFAFWPQVTMGQAPLGADERARVAASAVAMFLGHYAR</sequence>
<dbReference type="InterPro" id="IPR050109">
    <property type="entry name" value="HTH-type_TetR-like_transc_reg"/>
</dbReference>
<name>A0AAP7L2G7_STEMA</name>
<dbReference type="Pfam" id="PF00440">
    <property type="entry name" value="TetR_N"/>
    <property type="match status" value="1"/>
</dbReference>
<dbReference type="FunFam" id="1.10.10.60:FF:000141">
    <property type="entry name" value="TetR family transcriptional regulator"/>
    <property type="match status" value="1"/>
</dbReference>
<evidence type="ECO:0000313" key="6">
    <source>
        <dbReference type="EMBL" id="OBU63667.1"/>
    </source>
</evidence>
<evidence type="ECO:0000256" key="3">
    <source>
        <dbReference type="ARBA" id="ARBA00023163"/>
    </source>
</evidence>
<dbReference type="Gene3D" id="1.10.10.60">
    <property type="entry name" value="Homeodomain-like"/>
    <property type="match status" value="1"/>
</dbReference>
<dbReference type="PROSITE" id="PS50977">
    <property type="entry name" value="HTH_TETR_2"/>
    <property type="match status" value="1"/>
</dbReference>
<protein>
    <submittedName>
        <fullName evidence="6">TetR family transcriptional regulator</fullName>
    </submittedName>
</protein>
<comment type="caution">
    <text evidence="6">The sequence shown here is derived from an EMBL/GenBank/DDBJ whole genome shotgun (WGS) entry which is preliminary data.</text>
</comment>
<evidence type="ECO:0000256" key="4">
    <source>
        <dbReference type="PROSITE-ProRule" id="PRU00335"/>
    </source>
</evidence>
<dbReference type="InterPro" id="IPR001647">
    <property type="entry name" value="HTH_TetR"/>
</dbReference>
<dbReference type="GO" id="GO:0003700">
    <property type="term" value="F:DNA-binding transcription factor activity"/>
    <property type="evidence" value="ECO:0007669"/>
    <property type="project" value="TreeGrafter"/>
</dbReference>
<dbReference type="AlphaFoldDB" id="A0AAP7L2G7"/>
<dbReference type="GO" id="GO:0000976">
    <property type="term" value="F:transcription cis-regulatory region binding"/>
    <property type="evidence" value="ECO:0007669"/>
    <property type="project" value="TreeGrafter"/>
</dbReference>
<dbReference type="InterPro" id="IPR036271">
    <property type="entry name" value="Tet_transcr_reg_TetR-rel_C_sf"/>
</dbReference>
<dbReference type="PANTHER" id="PTHR30055:SF224">
    <property type="entry name" value="TRANSCRIPTIONAL REGULATOR TETR FAMILY"/>
    <property type="match status" value="1"/>
</dbReference>
<dbReference type="RefSeq" id="WP_065175563.1">
    <property type="nucleotide sequence ID" value="NZ_CAXOQU010000082.1"/>
</dbReference>
<reference evidence="6 7" key="1">
    <citation type="submission" date="2016-05" db="EMBL/GenBank/DDBJ databases">
        <title>Draft Genome Sequences of Stenotrophomonas maltophilia Strains Sm32COP, Sm41DVV, Sm46PAILV, SmF3, SmF22, SmSOFb1 and SmCVFa1, Isolated from Different Manures, in France.</title>
        <authorList>
            <person name="Nazaret S."/>
            <person name="Bodilis J."/>
        </authorList>
    </citation>
    <scope>NUCLEOTIDE SEQUENCE [LARGE SCALE GENOMIC DNA]</scope>
    <source>
        <strain evidence="6 7">Sm41DVV</strain>
    </source>
</reference>
<dbReference type="SUPFAM" id="SSF48498">
    <property type="entry name" value="Tetracyclin repressor-like, C-terminal domain"/>
    <property type="match status" value="1"/>
</dbReference>
<dbReference type="InterPro" id="IPR023772">
    <property type="entry name" value="DNA-bd_HTH_TetR-type_CS"/>
</dbReference>